<evidence type="ECO:0000313" key="1">
    <source>
        <dbReference type="EMBL" id="TRY70288.1"/>
    </source>
</evidence>
<reference evidence="1 2" key="1">
    <citation type="journal article" date="2018" name="Nat. Ecol. Evol.">
        <title>Genomic signatures of mitonuclear coevolution across populations of Tigriopus californicus.</title>
        <authorList>
            <person name="Barreto F.S."/>
            <person name="Watson E.T."/>
            <person name="Lima T.G."/>
            <person name="Willett C.S."/>
            <person name="Edmands S."/>
            <person name="Li W."/>
            <person name="Burton R.S."/>
        </authorList>
    </citation>
    <scope>NUCLEOTIDE SEQUENCE [LARGE SCALE GENOMIC DNA]</scope>
    <source>
        <strain evidence="1 2">San Diego</strain>
    </source>
</reference>
<gene>
    <name evidence="1" type="ORF">TCAL_15036</name>
</gene>
<name>A0A553NXZ3_TIGCA</name>
<keyword evidence="2" id="KW-1185">Reference proteome</keyword>
<evidence type="ECO:0000313" key="2">
    <source>
        <dbReference type="Proteomes" id="UP000318571"/>
    </source>
</evidence>
<comment type="caution">
    <text evidence="1">The sequence shown here is derived from an EMBL/GenBank/DDBJ whole genome shotgun (WGS) entry which is preliminary data.</text>
</comment>
<dbReference type="EMBL" id="VCGU01000009">
    <property type="protein sequence ID" value="TRY70288.1"/>
    <property type="molecule type" value="Genomic_DNA"/>
</dbReference>
<protein>
    <submittedName>
        <fullName evidence="1">Uncharacterized protein</fullName>
    </submittedName>
</protein>
<organism evidence="1 2">
    <name type="scientific">Tigriopus californicus</name>
    <name type="common">Marine copepod</name>
    <dbReference type="NCBI Taxonomy" id="6832"/>
    <lineage>
        <taxon>Eukaryota</taxon>
        <taxon>Metazoa</taxon>
        <taxon>Ecdysozoa</taxon>
        <taxon>Arthropoda</taxon>
        <taxon>Crustacea</taxon>
        <taxon>Multicrustacea</taxon>
        <taxon>Hexanauplia</taxon>
        <taxon>Copepoda</taxon>
        <taxon>Harpacticoida</taxon>
        <taxon>Harpacticidae</taxon>
        <taxon>Tigriopus</taxon>
    </lineage>
</organism>
<proteinExistence type="predicted"/>
<dbReference type="Proteomes" id="UP000318571">
    <property type="component" value="Chromosome 9"/>
</dbReference>
<sequence>MPALDLSVIDQIGRDLHPSHPGMLSEGEVCPWTLFLTMALTLLKGVMPHVPRMLPVLVSDPEARLRAQETFESEDFKKNIEKYFVENIKKAHSHKIQVEKSESSGIPLEIVLSFRPGYALTYYARNHSQTDIQAPLNRQILRSSETVMQTVDVMNQLINTFMGSPNNAFSNDDFSGDTNGLDDGTDKPRNFGLMNPNTLSQLFNFGQTLYQMVR</sequence>
<accession>A0A553NXZ3</accession>
<dbReference type="AlphaFoldDB" id="A0A553NXZ3"/>